<protein>
    <submittedName>
        <fullName evidence="2">DgyrCDS2624</fullName>
    </submittedName>
</protein>
<gene>
    <name evidence="2" type="ORF">DGYR_LOCUS2445</name>
</gene>
<evidence type="ECO:0000313" key="2">
    <source>
        <dbReference type="EMBL" id="CAD5113459.1"/>
    </source>
</evidence>
<proteinExistence type="predicted"/>
<dbReference type="AlphaFoldDB" id="A0A7I8VCT3"/>
<organism evidence="2 3">
    <name type="scientific">Dimorphilus gyrociliatus</name>
    <dbReference type="NCBI Taxonomy" id="2664684"/>
    <lineage>
        <taxon>Eukaryota</taxon>
        <taxon>Metazoa</taxon>
        <taxon>Spiralia</taxon>
        <taxon>Lophotrochozoa</taxon>
        <taxon>Annelida</taxon>
        <taxon>Polychaeta</taxon>
        <taxon>Polychaeta incertae sedis</taxon>
        <taxon>Dinophilidae</taxon>
        <taxon>Dimorphilus</taxon>
    </lineage>
</organism>
<dbReference type="Proteomes" id="UP000549394">
    <property type="component" value="Unassembled WGS sequence"/>
</dbReference>
<reference evidence="2 3" key="1">
    <citation type="submission" date="2020-08" db="EMBL/GenBank/DDBJ databases">
        <authorList>
            <person name="Hejnol A."/>
        </authorList>
    </citation>
    <scope>NUCLEOTIDE SEQUENCE [LARGE SCALE GENOMIC DNA]</scope>
</reference>
<accession>A0A7I8VCT3</accession>
<feature type="transmembrane region" description="Helical" evidence="1">
    <location>
        <begin position="148"/>
        <end position="177"/>
    </location>
</feature>
<evidence type="ECO:0000256" key="1">
    <source>
        <dbReference type="SAM" id="Phobius"/>
    </source>
</evidence>
<keyword evidence="1" id="KW-0812">Transmembrane</keyword>
<feature type="transmembrane region" description="Helical" evidence="1">
    <location>
        <begin position="102"/>
        <end position="122"/>
    </location>
</feature>
<evidence type="ECO:0000313" key="3">
    <source>
        <dbReference type="Proteomes" id="UP000549394"/>
    </source>
</evidence>
<feature type="transmembrane region" description="Helical" evidence="1">
    <location>
        <begin position="70"/>
        <end position="90"/>
    </location>
</feature>
<keyword evidence="1" id="KW-0472">Membrane</keyword>
<comment type="caution">
    <text evidence="2">The sequence shown here is derived from an EMBL/GenBank/DDBJ whole genome shotgun (WGS) entry which is preliminary data.</text>
</comment>
<feature type="transmembrane region" description="Helical" evidence="1">
    <location>
        <begin position="16"/>
        <end position="34"/>
    </location>
</feature>
<dbReference type="EMBL" id="CAJFCJ010000004">
    <property type="protein sequence ID" value="CAD5113459.1"/>
    <property type="molecule type" value="Genomic_DNA"/>
</dbReference>
<sequence>MEYARELVSFLKERRSITFVVTTMVIIVTALMPIPELFCLSRGFIIVKLPHSSSYGALLNLPQNALKTTIMTLITFIPVFILLIAVRVGFGDYKYVTISGSILAILGIAVTVSYTTLGVLTYTDCLNTVDVLNSAYNGTIEWSWDAKYYLFIANCLLQYASILMLFSLGLFFLHCLLSVEWRHKHGLNGEPYRYAGIIEICRLSYNENSKSVRVVLSENIEAYLESKCPPVIYNSCEQDNETEDYLRNTHRQRCRYHFPFYPLLLPCCRNRNCSWSELRIRIKTFGWETRETFKNMILQFGLLNKVDIHFFTTFHFKPSQCFLDYINFSRSFLCYYEPITEVLMLREDGFSFIRCLRMYANDSPERHALHMFINKTLLSNSPPPLWFFCLQKVRLMIRNRYSNFLWNVSENALMYKDFVLNPAENTHIQDIYKVLNLSYKDYWLSQQSKFGLLEDLNELESEKQTLFVQLPLNSSSSC</sequence>
<keyword evidence="1" id="KW-1133">Transmembrane helix</keyword>
<name>A0A7I8VCT3_9ANNE</name>
<keyword evidence="3" id="KW-1185">Reference proteome</keyword>